<feature type="binding site" evidence="11">
    <location>
        <position position="152"/>
    </location>
    <ligand>
        <name>pyridoxal 5'-phosphate</name>
        <dbReference type="ChEBI" id="CHEBI:597326"/>
    </ligand>
</feature>
<feature type="binding site" evidence="11">
    <location>
        <begin position="237"/>
        <end position="238"/>
    </location>
    <ligand>
        <name>pyridoxal 5'-phosphate</name>
        <dbReference type="ChEBI" id="CHEBI:597326"/>
    </ligand>
</feature>
<organism evidence="13 14">
    <name type="scientific">Dyella koreensis</name>
    <dbReference type="NCBI Taxonomy" id="311235"/>
    <lineage>
        <taxon>Bacteria</taxon>
        <taxon>Pseudomonadati</taxon>
        <taxon>Pseudomonadota</taxon>
        <taxon>Gammaproteobacteria</taxon>
        <taxon>Lysobacterales</taxon>
        <taxon>Rhodanobacteraceae</taxon>
        <taxon>Dyella</taxon>
    </lineage>
</organism>
<comment type="subunit">
    <text evidence="11">Homodimer.</text>
</comment>
<accession>A0ABW8K9Z2</accession>
<dbReference type="PANTHER" id="PTHR43247">
    <property type="entry name" value="PHOSPHOSERINE AMINOTRANSFERASE"/>
    <property type="match status" value="1"/>
</dbReference>
<feature type="binding site" evidence="11">
    <location>
        <position position="172"/>
    </location>
    <ligand>
        <name>pyridoxal 5'-phosphate</name>
        <dbReference type="ChEBI" id="CHEBI:597326"/>
    </ligand>
</feature>
<comment type="function">
    <text evidence="11">Catalyzes the reversible conversion of 3-phosphohydroxypyruvate to phosphoserine and of 3-hydroxy-2-oxo-4-phosphonooxybutanoate to phosphohydroxythreonine.</text>
</comment>
<comment type="cofactor">
    <cofactor evidence="11">
        <name>pyridoxal 5'-phosphate</name>
        <dbReference type="ChEBI" id="CHEBI:597326"/>
    </cofactor>
    <text evidence="11">Binds 1 pyridoxal phosphate per subunit.</text>
</comment>
<dbReference type="HAMAP" id="MF_00160">
    <property type="entry name" value="SerC_aminotrans_5"/>
    <property type="match status" value="1"/>
</dbReference>
<keyword evidence="8 11" id="KW-0718">Serine biosynthesis</keyword>
<evidence type="ECO:0000256" key="5">
    <source>
        <dbReference type="ARBA" id="ARBA00022679"/>
    </source>
</evidence>
<dbReference type="SUPFAM" id="SSF53383">
    <property type="entry name" value="PLP-dependent transferases"/>
    <property type="match status" value="1"/>
</dbReference>
<keyword evidence="5 11" id="KW-0808">Transferase</keyword>
<dbReference type="GO" id="GO:0004648">
    <property type="term" value="F:O-phospho-L-serine:2-oxoglutarate aminotransferase activity"/>
    <property type="evidence" value="ECO:0007669"/>
    <property type="project" value="UniProtKB-EC"/>
</dbReference>
<dbReference type="PIRSF" id="PIRSF000525">
    <property type="entry name" value="SerC"/>
    <property type="match status" value="1"/>
</dbReference>
<comment type="caution">
    <text evidence="13">The sequence shown here is derived from an EMBL/GenBank/DDBJ whole genome shotgun (WGS) entry which is preliminary data.</text>
</comment>
<evidence type="ECO:0000256" key="10">
    <source>
        <dbReference type="ARBA" id="ARBA00049007"/>
    </source>
</evidence>
<dbReference type="EMBL" id="JADIKD010000012">
    <property type="protein sequence ID" value="MFK2918728.1"/>
    <property type="molecule type" value="Genomic_DNA"/>
</dbReference>
<dbReference type="InterPro" id="IPR015421">
    <property type="entry name" value="PyrdxlP-dep_Trfase_major"/>
</dbReference>
<feature type="modified residue" description="N6-(pyridoxal phosphate)lysine" evidence="11">
    <location>
        <position position="196"/>
    </location>
</feature>
<dbReference type="Gene3D" id="3.40.640.10">
    <property type="entry name" value="Type I PLP-dependent aspartate aminotransferase-like (Major domain)"/>
    <property type="match status" value="1"/>
</dbReference>
<keyword evidence="7 11" id="KW-0664">Pyridoxine biosynthesis</keyword>
<comment type="catalytic activity">
    <reaction evidence="9 11">
        <text>4-(phosphooxy)-L-threonine + 2-oxoglutarate = (R)-3-hydroxy-2-oxo-4-phosphooxybutanoate + L-glutamate</text>
        <dbReference type="Rhea" id="RHEA:16573"/>
        <dbReference type="ChEBI" id="CHEBI:16810"/>
        <dbReference type="ChEBI" id="CHEBI:29985"/>
        <dbReference type="ChEBI" id="CHEBI:58452"/>
        <dbReference type="ChEBI" id="CHEBI:58538"/>
        <dbReference type="EC" id="2.6.1.52"/>
    </reaction>
</comment>
<evidence type="ECO:0000256" key="1">
    <source>
        <dbReference type="ARBA" id="ARBA00005099"/>
    </source>
</evidence>
<comment type="pathway">
    <text evidence="11">Cofactor biosynthesis; pyridoxine 5'-phosphate biosynthesis; pyridoxine 5'-phosphate from D-erythrose 4-phosphate: step 3/5.</text>
</comment>
<keyword evidence="3 11" id="KW-0032">Aminotransferase</keyword>
<proteinExistence type="inferred from homology"/>
<dbReference type="Pfam" id="PF00266">
    <property type="entry name" value="Aminotran_5"/>
    <property type="match status" value="1"/>
</dbReference>
<dbReference type="InterPro" id="IPR022278">
    <property type="entry name" value="Pser_aminoTfrase"/>
</dbReference>
<evidence type="ECO:0000259" key="12">
    <source>
        <dbReference type="Pfam" id="PF00266"/>
    </source>
</evidence>
<feature type="domain" description="Aminotransferase class V" evidence="12">
    <location>
        <begin position="4"/>
        <end position="349"/>
    </location>
</feature>
<keyword evidence="11" id="KW-0963">Cytoplasm</keyword>
<keyword evidence="6 11" id="KW-0663">Pyridoxal phosphate</keyword>
<keyword evidence="14" id="KW-1185">Reference proteome</keyword>
<dbReference type="NCBIfam" id="TIGR01364">
    <property type="entry name" value="serC_1"/>
    <property type="match status" value="1"/>
</dbReference>
<comment type="caution">
    <text evidence="11">Lacks conserved residue(s) required for the propagation of feature annotation.</text>
</comment>
<name>A0ABW8K9Z2_9GAMM</name>
<evidence type="ECO:0000256" key="3">
    <source>
        <dbReference type="ARBA" id="ARBA00022576"/>
    </source>
</evidence>
<dbReference type="Proteomes" id="UP001620408">
    <property type="component" value="Unassembled WGS sequence"/>
</dbReference>
<feature type="binding site" evidence="11">
    <location>
        <position position="195"/>
    </location>
    <ligand>
        <name>pyridoxal 5'-phosphate</name>
        <dbReference type="ChEBI" id="CHEBI:597326"/>
    </ligand>
</feature>
<keyword evidence="4 11" id="KW-0028">Amino-acid biosynthesis</keyword>
<feature type="binding site" evidence="11">
    <location>
        <position position="42"/>
    </location>
    <ligand>
        <name>L-glutamate</name>
        <dbReference type="ChEBI" id="CHEBI:29985"/>
    </ligand>
</feature>
<dbReference type="EC" id="2.6.1.52" evidence="11"/>
<evidence type="ECO:0000256" key="2">
    <source>
        <dbReference type="ARBA" id="ARBA00006904"/>
    </source>
</evidence>
<comment type="catalytic activity">
    <reaction evidence="10 11">
        <text>O-phospho-L-serine + 2-oxoglutarate = 3-phosphooxypyruvate + L-glutamate</text>
        <dbReference type="Rhea" id="RHEA:14329"/>
        <dbReference type="ChEBI" id="CHEBI:16810"/>
        <dbReference type="ChEBI" id="CHEBI:18110"/>
        <dbReference type="ChEBI" id="CHEBI:29985"/>
        <dbReference type="ChEBI" id="CHEBI:57524"/>
        <dbReference type="EC" id="2.6.1.52"/>
    </reaction>
</comment>
<dbReference type="Gene3D" id="3.90.1150.10">
    <property type="entry name" value="Aspartate Aminotransferase, domain 1"/>
    <property type="match status" value="1"/>
</dbReference>
<comment type="subcellular location">
    <subcellularLocation>
        <location evidence="11">Cytoplasm</location>
    </subcellularLocation>
</comment>
<evidence type="ECO:0000256" key="9">
    <source>
        <dbReference type="ARBA" id="ARBA00047630"/>
    </source>
</evidence>
<dbReference type="CDD" id="cd00611">
    <property type="entry name" value="PSAT_like"/>
    <property type="match status" value="1"/>
</dbReference>
<feature type="binding site" evidence="11">
    <location>
        <position position="102"/>
    </location>
    <ligand>
        <name>pyridoxal 5'-phosphate</name>
        <dbReference type="ChEBI" id="CHEBI:597326"/>
    </ligand>
</feature>
<dbReference type="RefSeq" id="WP_379983661.1">
    <property type="nucleotide sequence ID" value="NZ_JADIKD010000012.1"/>
</dbReference>
<evidence type="ECO:0000256" key="8">
    <source>
        <dbReference type="ARBA" id="ARBA00023299"/>
    </source>
</evidence>
<dbReference type="InterPro" id="IPR000192">
    <property type="entry name" value="Aminotrans_V_dom"/>
</dbReference>
<evidence type="ECO:0000256" key="11">
    <source>
        <dbReference type="HAMAP-Rule" id="MF_00160"/>
    </source>
</evidence>
<dbReference type="InterPro" id="IPR015422">
    <property type="entry name" value="PyrdxlP-dep_Trfase_small"/>
</dbReference>
<evidence type="ECO:0000313" key="13">
    <source>
        <dbReference type="EMBL" id="MFK2918728.1"/>
    </source>
</evidence>
<evidence type="ECO:0000256" key="6">
    <source>
        <dbReference type="ARBA" id="ARBA00022898"/>
    </source>
</evidence>
<evidence type="ECO:0000256" key="7">
    <source>
        <dbReference type="ARBA" id="ARBA00023096"/>
    </source>
</evidence>
<sequence length="361" mass="39456">MSRVWNFSAGPAAIPSVVLERAQRELLDWNGSGASVMELSHRGKLFIGLAQQAEADLRELLGVPDDYAVLFLQGGATQHFAQIPMNLAGDGDSADYIVNGHWGEKAASEAAPYVRVNIAASSKSDQYLRLPPRESWQLDPRAAYVHYTPNETIHGVEYHEIPDVGDVPLVADFSSNILSEPLNVSRFGLIYAGAQKNIGPSGLVVMIVRRDLLQRVSRPMAKIFRYAEQAANDSMLNTPNTWGWYLAGLTFQWLKDQGGLAAMAERNRAKAELLYQAIDGSGGYYRNPVQVSARSRMNVPFTLHDSALDAAFLKESEAAGLLALKGHKALGGMRASLYNAVPLEAVQALVSFMKDFAVRHG</sequence>
<comment type="similarity">
    <text evidence="2 11">Belongs to the class-V pyridoxal-phosphate-dependent aminotransferase family. SerC subfamily.</text>
</comment>
<dbReference type="InterPro" id="IPR015424">
    <property type="entry name" value="PyrdxlP-dep_Trfase"/>
</dbReference>
<protein>
    <recommendedName>
        <fullName evidence="11">Phosphoserine aminotransferase</fullName>
        <ecNumber evidence="11">2.6.1.52</ecNumber>
    </recommendedName>
    <alternativeName>
        <fullName evidence="11">Phosphohydroxythreonine aminotransferase</fullName>
        <shortName evidence="11">PSAT</shortName>
    </alternativeName>
</protein>
<gene>
    <name evidence="11 13" type="primary">serC</name>
    <name evidence="13" type="ORF">ISS97_15745</name>
</gene>
<dbReference type="NCBIfam" id="NF003764">
    <property type="entry name" value="PRK05355.1"/>
    <property type="match status" value="1"/>
</dbReference>
<reference evidence="13 14" key="1">
    <citation type="submission" date="2020-10" db="EMBL/GenBank/DDBJ databases">
        <title>Phylogeny of dyella-like bacteria.</title>
        <authorList>
            <person name="Fu J."/>
        </authorList>
    </citation>
    <scope>NUCLEOTIDE SEQUENCE [LARGE SCALE GENOMIC DNA]</scope>
    <source>
        <strain evidence="13 14">BB4</strain>
    </source>
</reference>
<feature type="binding site" evidence="11">
    <location>
        <begin position="76"/>
        <end position="77"/>
    </location>
    <ligand>
        <name>pyridoxal 5'-phosphate</name>
        <dbReference type="ChEBI" id="CHEBI:597326"/>
    </ligand>
</feature>
<dbReference type="PANTHER" id="PTHR43247:SF1">
    <property type="entry name" value="PHOSPHOSERINE AMINOTRANSFERASE"/>
    <property type="match status" value="1"/>
</dbReference>
<comment type="pathway">
    <text evidence="1 11">Amino-acid biosynthesis; L-serine biosynthesis; L-serine from 3-phospho-D-glycerate: step 2/3.</text>
</comment>
<evidence type="ECO:0000256" key="4">
    <source>
        <dbReference type="ARBA" id="ARBA00022605"/>
    </source>
</evidence>
<evidence type="ECO:0000313" key="14">
    <source>
        <dbReference type="Proteomes" id="UP001620408"/>
    </source>
</evidence>